<dbReference type="PANTHER" id="PTHR43646">
    <property type="entry name" value="GLYCOSYLTRANSFERASE"/>
    <property type="match status" value="1"/>
</dbReference>
<evidence type="ECO:0000259" key="7">
    <source>
        <dbReference type="Pfam" id="PF00535"/>
    </source>
</evidence>
<accession>A0ABR9XPH9</accession>
<dbReference type="RefSeq" id="WP_175186905.1">
    <property type="nucleotide sequence ID" value="NZ_JABVZQ010000002.1"/>
</dbReference>
<evidence type="ECO:0000313" key="8">
    <source>
        <dbReference type="EMBL" id="MBF0635711.1"/>
    </source>
</evidence>
<dbReference type="SUPFAM" id="SSF53448">
    <property type="entry name" value="Nucleotide-diphospho-sugar transferases"/>
    <property type="match status" value="1"/>
</dbReference>
<evidence type="ECO:0000256" key="5">
    <source>
        <dbReference type="ARBA" id="ARBA00023136"/>
    </source>
</evidence>
<name>A0ABR9XPH9_9CHLB</name>
<comment type="subcellular location">
    <subcellularLocation>
        <location evidence="1">Cell membrane</location>
    </subcellularLocation>
</comment>
<feature type="domain" description="Glycosyltransferase 2-like" evidence="7">
    <location>
        <begin position="41"/>
        <end position="213"/>
    </location>
</feature>
<evidence type="ECO:0000256" key="1">
    <source>
        <dbReference type="ARBA" id="ARBA00004236"/>
    </source>
</evidence>
<feature type="transmembrane region" description="Helical" evidence="6">
    <location>
        <begin position="168"/>
        <end position="187"/>
    </location>
</feature>
<evidence type="ECO:0000256" key="6">
    <source>
        <dbReference type="SAM" id="Phobius"/>
    </source>
</evidence>
<sequence>MIYQLVILVSLAVLTAIVLRNLIDLRGLPAERSSADIPFVSVLVPARNEEYNIRACVESLLAQDYEHFELIVLDDGSTDATADVLRDLLQDDSAQRLKVIDGTPLPEGWHGKAWACHQLGREARGELLLFTDADTVHEPSGLRKAVGGLQESGADLLSLTPRQDMKSFWEQLIVPVMYFILMTYLPLRMVSRSPRGAFCFANGQFLLFRRDFYQAIDGHEAVRKDLVEDVWLCRKVKQAGGKVVIFNGTATVRCRMYRSFGEIWNGFSKNLFAGLGYNTTMLFGLVAMTAMFYVVPYGFVISAFVLQSYTAEMFWLPLLQIKLALLCRILVAVKFRQPVSGSLLHAFSQLMLIAIASNSFYLVRFGSGSPWKGRRYNFSGRAR</sequence>
<keyword evidence="9" id="KW-1185">Reference proteome</keyword>
<keyword evidence="2" id="KW-1003">Cell membrane</keyword>
<protein>
    <submittedName>
        <fullName evidence="8">Glycosyltransferase</fullName>
    </submittedName>
</protein>
<keyword evidence="5 6" id="KW-0472">Membrane</keyword>
<proteinExistence type="predicted"/>
<evidence type="ECO:0000256" key="4">
    <source>
        <dbReference type="ARBA" id="ARBA00022679"/>
    </source>
</evidence>
<dbReference type="Proteomes" id="UP000619838">
    <property type="component" value="Unassembled WGS sequence"/>
</dbReference>
<feature type="transmembrane region" description="Helical" evidence="6">
    <location>
        <begin position="313"/>
        <end position="331"/>
    </location>
</feature>
<feature type="transmembrane region" description="Helical" evidence="6">
    <location>
        <begin position="343"/>
        <end position="363"/>
    </location>
</feature>
<reference evidence="8 9" key="1">
    <citation type="journal article" date="2020" name="Microorganisms">
        <title>Simultaneous Genome Sequencing of Prosthecochloris ethylica and Desulfuromonas acetoxidans within a Syntrophic Mixture Reveals Unique Pili and Protein Interactions.</title>
        <authorList>
            <person name="Kyndt J.A."/>
            <person name="Van Beeumen J.J."/>
            <person name="Meyer T.E."/>
        </authorList>
    </citation>
    <scope>NUCLEOTIDE SEQUENCE [LARGE SCALE GENOMIC DNA]</scope>
    <source>
        <strain evidence="8 9">N3</strain>
    </source>
</reference>
<keyword evidence="4" id="KW-0808">Transferase</keyword>
<comment type="caution">
    <text evidence="8">The sequence shown here is derived from an EMBL/GenBank/DDBJ whole genome shotgun (WGS) entry which is preliminary data.</text>
</comment>
<evidence type="ECO:0000313" key="9">
    <source>
        <dbReference type="Proteomes" id="UP000619838"/>
    </source>
</evidence>
<dbReference type="Pfam" id="PF00535">
    <property type="entry name" value="Glycos_transf_2"/>
    <property type="match status" value="1"/>
</dbReference>
<evidence type="ECO:0000256" key="3">
    <source>
        <dbReference type="ARBA" id="ARBA00022676"/>
    </source>
</evidence>
<organism evidence="8 9">
    <name type="scientific">Prosthecochloris ethylica</name>
    <dbReference type="NCBI Taxonomy" id="2743976"/>
    <lineage>
        <taxon>Bacteria</taxon>
        <taxon>Pseudomonadati</taxon>
        <taxon>Chlorobiota</taxon>
        <taxon>Chlorobiia</taxon>
        <taxon>Chlorobiales</taxon>
        <taxon>Chlorobiaceae</taxon>
        <taxon>Prosthecochloris</taxon>
    </lineage>
</organism>
<keyword evidence="3" id="KW-0328">Glycosyltransferase</keyword>
<dbReference type="CDD" id="cd06423">
    <property type="entry name" value="CESA_like"/>
    <property type="match status" value="1"/>
</dbReference>
<gene>
    <name evidence="8" type="ORF">INT08_00755</name>
</gene>
<keyword evidence="6" id="KW-1133">Transmembrane helix</keyword>
<keyword evidence="6" id="KW-0812">Transmembrane</keyword>
<dbReference type="InterPro" id="IPR029044">
    <property type="entry name" value="Nucleotide-diphossugar_trans"/>
</dbReference>
<dbReference type="Gene3D" id="3.90.550.10">
    <property type="entry name" value="Spore Coat Polysaccharide Biosynthesis Protein SpsA, Chain A"/>
    <property type="match status" value="1"/>
</dbReference>
<dbReference type="EMBL" id="JADGII010000001">
    <property type="protein sequence ID" value="MBF0635711.1"/>
    <property type="molecule type" value="Genomic_DNA"/>
</dbReference>
<feature type="transmembrane region" description="Helical" evidence="6">
    <location>
        <begin position="282"/>
        <end position="307"/>
    </location>
</feature>
<dbReference type="PANTHER" id="PTHR43646:SF2">
    <property type="entry name" value="GLYCOSYLTRANSFERASE 2-LIKE DOMAIN-CONTAINING PROTEIN"/>
    <property type="match status" value="1"/>
</dbReference>
<evidence type="ECO:0000256" key="2">
    <source>
        <dbReference type="ARBA" id="ARBA00022475"/>
    </source>
</evidence>
<dbReference type="InterPro" id="IPR001173">
    <property type="entry name" value="Glyco_trans_2-like"/>
</dbReference>